<reference evidence="2" key="1">
    <citation type="submission" date="2020-05" db="EMBL/GenBank/DDBJ databases">
        <authorList>
            <person name="Rincon C."/>
            <person name="Sanders R I."/>
            <person name="Robbins C."/>
            <person name="Chaturvedi A."/>
        </authorList>
    </citation>
    <scope>NUCLEOTIDE SEQUENCE</scope>
    <source>
        <strain evidence="2">CHB12</strain>
    </source>
</reference>
<dbReference type="Proteomes" id="UP000684084">
    <property type="component" value="Unassembled WGS sequence"/>
</dbReference>
<name>A0A916E3E6_9GLOM</name>
<accession>A0A916E3E6</accession>
<feature type="region of interest" description="Disordered" evidence="1">
    <location>
        <begin position="37"/>
        <end position="89"/>
    </location>
</feature>
<evidence type="ECO:0000256" key="1">
    <source>
        <dbReference type="SAM" id="MobiDB-lite"/>
    </source>
</evidence>
<evidence type="ECO:0000313" key="2">
    <source>
        <dbReference type="EMBL" id="CAB5355757.1"/>
    </source>
</evidence>
<proteinExistence type="predicted"/>
<comment type="caution">
    <text evidence="2">The sequence shown here is derived from an EMBL/GenBank/DDBJ whole genome shotgun (WGS) entry which is preliminary data.</text>
</comment>
<feature type="compositionally biased region" description="Basic residues" evidence="1">
    <location>
        <begin position="332"/>
        <end position="342"/>
    </location>
</feature>
<feature type="compositionally biased region" description="Polar residues" evidence="1">
    <location>
        <begin position="37"/>
        <end position="47"/>
    </location>
</feature>
<dbReference type="AlphaFoldDB" id="A0A916E3E6"/>
<dbReference type="EMBL" id="CAGKOT010000010">
    <property type="protein sequence ID" value="CAB5355757.1"/>
    <property type="molecule type" value="Genomic_DNA"/>
</dbReference>
<protein>
    <submittedName>
        <fullName evidence="2">Uncharacterized protein</fullName>
    </submittedName>
</protein>
<sequence length="367" mass="42719">MWCTDKLAWLRSNESKSTNKPSIHLYNPTITRRTINSLINTGTVDNSKNSERKQKESDDDDFQPVPDRQQKRKKNLSLPKDQWPQTSDLPDLYLKNTIYDQEEVREMINNHVEAEENTGNSNDQFVEWIEDYKPTSKTCRSWVLRSGRNNVEKITKKENENIVKEIERLSPEIIEKNNHVELTNEEKDIVDNIRRATITYAENLKRLELLISEGDFDNNFPNMLTKRFLEKQELKMDGGEISCWASSRRRNEGRSIILHARIGRKWWVHETYVMDCKSTNVLRLGRLSDTKLPNTLKSLAVLEGFYALMSDVKATLKKICDHTNDVSLSNSRAHRNRKRKNSAHNGSFGIPSASSKKSKLRDDLFCF</sequence>
<organism evidence="2 3">
    <name type="scientific">Rhizophagus irregularis</name>
    <dbReference type="NCBI Taxonomy" id="588596"/>
    <lineage>
        <taxon>Eukaryota</taxon>
        <taxon>Fungi</taxon>
        <taxon>Fungi incertae sedis</taxon>
        <taxon>Mucoromycota</taxon>
        <taxon>Glomeromycotina</taxon>
        <taxon>Glomeromycetes</taxon>
        <taxon>Glomerales</taxon>
        <taxon>Glomeraceae</taxon>
        <taxon>Rhizophagus</taxon>
    </lineage>
</organism>
<dbReference type="OrthoDB" id="2422612at2759"/>
<evidence type="ECO:0000313" key="3">
    <source>
        <dbReference type="Proteomes" id="UP000684084"/>
    </source>
</evidence>
<gene>
    <name evidence="2" type="ORF">CHRIB12_LOCUS6176</name>
</gene>
<feature type="region of interest" description="Disordered" evidence="1">
    <location>
        <begin position="330"/>
        <end position="355"/>
    </location>
</feature>
<dbReference type="VEuPathDB" id="FungiDB:RhiirFUN_012097"/>